<accession>A0ABT7EGT3</accession>
<dbReference type="EMBL" id="JASJUT010000001">
    <property type="protein sequence ID" value="MDK2594233.1"/>
    <property type="molecule type" value="Genomic_DNA"/>
</dbReference>
<comment type="caution">
    <text evidence="1">The sequence shown here is derived from an EMBL/GenBank/DDBJ whole genome shotgun (WGS) entry which is preliminary data.</text>
</comment>
<sequence length="276" mass="31676">MSQVSKIPLDVVVECPKNEIDMQYGLDTLKGTSDTMSIAAEAILRGRVPEKRTHKSDVRSILKNRFTGSYGVNFTLEVRDSFLRRRLRQIGSDTFLEVLTYFIMEALYLDSEELSKPASELVESLEGISDKLVERLKEPLTEMHKMNKYFGHDLRIGSKKKNNQKELFRLNETTSRNICESIKTQDDEEFEVVIVRFHSITGNGRFYIKSLKVIESFGFDSEIQGVRDQIRKAISKNLHENNTLQPEDGTFMRIKAKKIALPAGKVIKYLITGIYL</sequence>
<keyword evidence="2" id="KW-1185">Reference proteome</keyword>
<name>A0ABT7EGT3_9GAMM</name>
<evidence type="ECO:0000313" key="2">
    <source>
        <dbReference type="Proteomes" id="UP001231915"/>
    </source>
</evidence>
<protein>
    <submittedName>
        <fullName evidence="1">Uncharacterized protein</fullName>
    </submittedName>
</protein>
<reference evidence="1 2" key="1">
    <citation type="submission" date="2023-05" db="EMBL/GenBank/DDBJ databases">
        <title>Pseudoalteromonas ardens sp. nov., Pseudoalteromonas obscura sp. nov., and Pseudoalteromonas umbrosa sp. nov., isolated from the coral Montipora capitata.</title>
        <authorList>
            <person name="Thomas E.M."/>
            <person name="Smith E.M."/>
            <person name="Papke E."/>
            <person name="Shlafstein M.D."/>
            <person name="Oline D.K."/>
            <person name="Videau P."/>
            <person name="Saw J.H."/>
            <person name="Strangman W.K."/>
            <person name="Ushijima B."/>
        </authorList>
    </citation>
    <scope>NUCLEOTIDE SEQUENCE [LARGE SCALE GENOMIC DNA]</scope>
    <source>
        <strain evidence="1 2">P94</strain>
    </source>
</reference>
<proteinExistence type="predicted"/>
<organism evidence="1 2">
    <name type="scientific">Pseudoalteromonas obscura</name>
    <dbReference type="NCBI Taxonomy" id="3048491"/>
    <lineage>
        <taxon>Bacteria</taxon>
        <taxon>Pseudomonadati</taxon>
        <taxon>Pseudomonadota</taxon>
        <taxon>Gammaproteobacteria</taxon>
        <taxon>Alteromonadales</taxon>
        <taxon>Pseudoalteromonadaceae</taxon>
        <taxon>Pseudoalteromonas</taxon>
    </lineage>
</organism>
<dbReference type="Proteomes" id="UP001231915">
    <property type="component" value="Unassembled WGS sequence"/>
</dbReference>
<gene>
    <name evidence="1" type="ORF">QNM18_03990</name>
</gene>
<dbReference type="RefSeq" id="WP_284136420.1">
    <property type="nucleotide sequence ID" value="NZ_JASJUT010000001.1"/>
</dbReference>
<evidence type="ECO:0000313" key="1">
    <source>
        <dbReference type="EMBL" id="MDK2594233.1"/>
    </source>
</evidence>